<evidence type="ECO:0000313" key="1">
    <source>
        <dbReference type="EMBL" id="GAH72572.1"/>
    </source>
</evidence>
<dbReference type="AlphaFoldDB" id="X1HSY6"/>
<protein>
    <submittedName>
        <fullName evidence="1">Uncharacterized protein</fullName>
    </submittedName>
</protein>
<feature type="non-terminal residue" evidence="1">
    <location>
        <position position="265"/>
    </location>
</feature>
<name>X1HSY6_9ZZZZ</name>
<proteinExistence type="predicted"/>
<organism evidence="1">
    <name type="scientific">marine sediment metagenome</name>
    <dbReference type="NCBI Taxonomy" id="412755"/>
    <lineage>
        <taxon>unclassified sequences</taxon>
        <taxon>metagenomes</taxon>
        <taxon>ecological metagenomes</taxon>
    </lineage>
</organism>
<dbReference type="EMBL" id="BARU01029923">
    <property type="protein sequence ID" value="GAH72572.1"/>
    <property type="molecule type" value="Genomic_DNA"/>
</dbReference>
<reference evidence="1" key="1">
    <citation type="journal article" date="2014" name="Front. Microbiol.">
        <title>High frequency of phylogenetically diverse reductive dehalogenase-homologous genes in deep subseafloor sedimentary metagenomes.</title>
        <authorList>
            <person name="Kawai M."/>
            <person name="Futagami T."/>
            <person name="Toyoda A."/>
            <person name="Takaki Y."/>
            <person name="Nishi S."/>
            <person name="Hori S."/>
            <person name="Arai W."/>
            <person name="Tsubouchi T."/>
            <person name="Morono Y."/>
            <person name="Uchiyama I."/>
            <person name="Ito T."/>
            <person name="Fujiyama A."/>
            <person name="Inagaki F."/>
            <person name="Takami H."/>
        </authorList>
    </citation>
    <scope>NUCLEOTIDE SEQUENCE</scope>
    <source>
        <strain evidence="1">Expedition CK06-06</strain>
    </source>
</reference>
<sequence>EKNTKIDLIDPFINGYNERSSAFVGEEEMPFESNYPHLIGTVWVEPDFNGPVDDKEQSIGDYIGINMMCEVQNDDGSTSVFPLGYEVMLRPGNRDGIMTFDFSLGPEDLFLMNLTCSINMTFDIAFNEENIYEDDRQVDIYLLDLRLEENPSSSDPNTIWSIYENQLDSSGKGFTLSSEINTVSYDYGAVSLGGVENNVNYGVEIENVYDPEINSYRIEESHELLKLLKLDSIEALEINGFVDGEEFTFTKGVDWQEGLELSEIE</sequence>
<feature type="non-terminal residue" evidence="1">
    <location>
        <position position="1"/>
    </location>
</feature>
<comment type="caution">
    <text evidence="1">The sequence shown here is derived from an EMBL/GenBank/DDBJ whole genome shotgun (WGS) entry which is preliminary data.</text>
</comment>
<gene>
    <name evidence="1" type="ORF">S03H2_47546</name>
</gene>
<accession>X1HSY6</accession>